<evidence type="ECO:0008006" key="5">
    <source>
        <dbReference type="Google" id="ProtNLM"/>
    </source>
</evidence>
<feature type="coiled-coil region" evidence="1">
    <location>
        <begin position="17"/>
        <end position="44"/>
    </location>
</feature>
<feature type="transmembrane region" description="Helical" evidence="2">
    <location>
        <begin position="253"/>
        <end position="273"/>
    </location>
</feature>
<keyword evidence="2" id="KW-1133">Transmembrane helix</keyword>
<keyword evidence="4" id="KW-1185">Reference proteome</keyword>
<organism evidence="3 4">
    <name type="scientific">Candidatus Entotheonella gemina</name>
    <dbReference type="NCBI Taxonomy" id="1429439"/>
    <lineage>
        <taxon>Bacteria</taxon>
        <taxon>Pseudomonadati</taxon>
        <taxon>Nitrospinota/Tectimicrobiota group</taxon>
        <taxon>Candidatus Tectimicrobiota</taxon>
        <taxon>Candidatus Entotheonellia</taxon>
        <taxon>Candidatus Entotheonellales</taxon>
        <taxon>Candidatus Entotheonellaceae</taxon>
        <taxon>Candidatus Entotheonella</taxon>
    </lineage>
</organism>
<comment type="caution">
    <text evidence="3">The sequence shown here is derived from an EMBL/GenBank/DDBJ whole genome shotgun (WGS) entry which is preliminary data.</text>
</comment>
<proteinExistence type="predicted"/>
<evidence type="ECO:0000256" key="2">
    <source>
        <dbReference type="SAM" id="Phobius"/>
    </source>
</evidence>
<reference evidence="3 4" key="1">
    <citation type="journal article" date="2014" name="Nature">
        <title>An environmental bacterial taxon with a large and distinct metabolic repertoire.</title>
        <authorList>
            <person name="Wilson M.C."/>
            <person name="Mori T."/>
            <person name="Ruckert C."/>
            <person name="Uria A.R."/>
            <person name="Helf M.J."/>
            <person name="Takada K."/>
            <person name="Gernert C."/>
            <person name="Steffens U.A."/>
            <person name="Heycke N."/>
            <person name="Schmitt S."/>
            <person name="Rinke C."/>
            <person name="Helfrich E.J."/>
            <person name="Brachmann A.O."/>
            <person name="Gurgui C."/>
            <person name="Wakimoto T."/>
            <person name="Kracht M."/>
            <person name="Crusemann M."/>
            <person name="Hentschel U."/>
            <person name="Abe I."/>
            <person name="Matsunaga S."/>
            <person name="Kalinowski J."/>
            <person name="Takeyama H."/>
            <person name="Piel J."/>
        </authorList>
    </citation>
    <scope>NUCLEOTIDE SEQUENCE [LARGE SCALE GENOMIC DNA]</scope>
    <source>
        <strain evidence="4">TSY2</strain>
    </source>
</reference>
<evidence type="ECO:0000313" key="3">
    <source>
        <dbReference type="EMBL" id="ETX04030.1"/>
    </source>
</evidence>
<dbReference type="AlphaFoldDB" id="W4M1F9"/>
<evidence type="ECO:0000313" key="4">
    <source>
        <dbReference type="Proteomes" id="UP000019140"/>
    </source>
</evidence>
<keyword evidence="2" id="KW-0472">Membrane</keyword>
<dbReference type="HOGENOM" id="CLU_996324_0_0_7"/>
<dbReference type="EMBL" id="AZHX01001323">
    <property type="protein sequence ID" value="ETX04030.1"/>
    <property type="molecule type" value="Genomic_DNA"/>
</dbReference>
<gene>
    <name evidence="3" type="ORF">ETSY2_31135</name>
</gene>
<sequence>MADIENVSISGQIEIREERAQIEARIEERALQEKRERNRREERIFSKACEVDFRQMTLEKPEMMIFIEADLRRCRFLDSDLRQCQLSGIEWPSFRGRRGVYDEKKIDKKENPSWERVEQLYRELKQNYEDRRDYERASDFHYGEKEMRRQNPSTPWNSYILLTLYWLVSGYGERFLRPLIWAGVLLIMSTLAYLHWGLIPAAKIATGLPGEFVLKGDTMQVAWSDWPKALDFSFRTMAFLKPTDFVPREFAKVVYTIQSLLGPLFFGLLALAVRQRLKR</sequence>
<name>W4M1F9_9BACT</name>
<keyword evidence="2" id="KW-0812">Transmembrane</keyword>
<keyword evidence="1" id="KW-0175">Coiled coil</keyword>
<feature type="transmembrane region" description="Helical" evidence="2">
    <location>
        <begin position="156"/>
        <end position="172"/>
    </location>
</feature>
<dbReference type="Proteomes" id="UP000019140">
    <property type="component" value="Unassembled WGS sequence"/>
</dbReference>
<evidence type="ECO:0000256" key="1">
    <source>
        <dbReference type="SAM" id="Coils"/>
    </source>
</evidence>
<accession>W4M1F9</accession>
<protein>
    <recommendedName>
        <fullName evidence="5">Pentapeptide repeat-containing protein</fullName>
    </recommendedName>
</protein>
<feature type="transmembrane region" description="Helical" evidence="2">
    <location>
        <begin position="179"/>
        <end position="199"/>
    </location>
</feature>